<dbReference type="OrthoDB" id="3052647at2759"/>
<comment type="caution">
    <text evidence="3">The sequence shown here is derived from an EMBL/GenBank/DDBJ whole genome shotgun (WGS) entry which is preliminary data.</text>
</comment>
<name>A0A9P6E947_9AGAR</name>
<dbReference type="Gene3D" id="2.60.120.260">
    <property type="entry name" value="Galactose-binding domain-like"/>
    <property type="match status" value="1"/>
</dbReference>
<dbReference type="EMBL" id="MU157893">
    <property type="protein sequence ID" value="KAF9524774.1"/>
    <property type="molecule type" value="Genomic_DNA"/>
</dbReference>
<keyword evidence="2" id="KW-0812">Transmembrane</keyword>
<keyword evidence="4" id="KW-1185">Reference proteome</keyword>
<evidence type="ECO:0000313" key="3">
    <source>
        <dbReference type="EMBL" id="KAF9524774.1"/>
    </source>
</evidence>
<dbReference type="AlphaFoldDB" id="A0A9P6E947"/>
<dbReference type="Proteomes" id="UP000807306">
    <property type="component" value="Unassembled WGS sequence"/>
</dbReference>
<reference evidence="3" key="1">
    <citation type="submission" date="2020-11" db="EMBL/GenBank/DDBJ databases">
        <authorList>
            <consortium name="DOE Joint Genome Institute"/>
            <person name="Ahrendt S."/>
            <person name="Riley R."/>
            <person name="Andreopoulos W."/>
            <person name="Labutti K."/>
            <person name="Pangilinan J."/>
            <person name="Ruiz-Duenas F.J."/>
            <person name="Barrasa J.M."/>
            <person name="Sanchez-Garcia M."/>
            <person name="Camarero S."/>
            <person name="Miyauchi S."/>
            <person name="Serrano A."/>
            <person name="Linde D."/>
            <person name="Babiker R."/>
            <person name="Drula E."/>
            <person name="Ayuso-Fernandez I."/>
            <person name="Pacheco R."/>
            <person name="Padilla G."/>
            <person name="Ferreira P."/>
            <person name="Barriuso J."/>
            <person name="Kellner H."/>
            <person name="Castanera R."/>
            <person name="Alfaro M."/>
            <person name="Ramirez L."/>
            <person name="Pisabarro A.G."/>
            <person name="Kuo A."/>
            <person name="Tritt A."/>
            <person name="Lipzen A."/>
            <person name="He G."/>
            <person name="Yan M."/>
            <person name="Ng V."/>
            <person name="Cullen D."/>
            <person name="Martin F."/>
            <person name="Rosso M.-N."/>
            <person name="Henrissat B."/>
            <person name="Hibbett D."/>
            <person name="Martinez A.T."/>
            <person name="Grigoriev I.V."/>
        </authorList>
    </citation>
    <scope>NUCLEOTIDE SEQUENCE</scope>
    <source>
        <strain evidence="3">CBS 506.95</strain>
    </source>
</reference>
<gene>
    <name evidence="3" type="ORF">CPB83DRAFT_860678</name>
</gene>
<feature type="transmembrane region" description="Helical" evidence="2">
    <location>
        <begin position="413"/>
        <end position="435"/>
    </location>
</feature>
<keyword evidence="2" id="KW-0472">Membrane</keyword>
<dbReference type="CDD" id="cd12087">
    <property type="entry name" value="TM_EGFR-like"/>
    <property type="match status" value="1"/>
</dbReference>
<organism evidence="3 4">
    <name type="scientific">Crepidotus variabilis</name>
    <dbReference type="NCBI Taxonomy" id="179855"/>
    <lineage>
        <taxon>Eukaryota</taxon>
        <taxon>Fungi</taxon>
        <taxon>Dikarya</taxon>
        <taxon>Basidiomycota</taxon>
        <taxon>Agaricomycotina</taxon>
        <taxon>Agaricomycetes</taxon>
        <taxon>Agaricomycetidae</taxon>
        <taxon>Agaricales</taxon>
        <taxon>Agaricineae</taxon>
        <taxon>Crepidotaceae</taxon>
        <taxon>Crepidotus</taxon>
    </lineage>
</organism>
<protein>
    <submittedName>
        <fullName evidence="3">Uncharacterized protein</fullName>
    </submittedName>
</protein>
<evidence type="ECO:0000313" key="4">
    <source>
        <dbReference type="Proteomes" id="UP000807306"/>
    </source>
</evidence>
<feature type="region of interest" description="Disordered" evidence="1">
    <location>
        <begin position="469"/>
        <end position="489"/>
    </location>
</feature>
<sequence>MVESKVLFLNFSQILLGITFHRCLDILWSIASCPSFFTNCCSQIFSILTRILKISSEMLHPTLICRSWMEVDSNNGWMQKSDHQRLIATLGKYITVLSYNLSPALRSSCNLPHFSMATQVFIVDNTSSRIIYNGSWFPYRSAEEQWKNYGSPYGNTSQGTSSPASFSFSFSGTAVEIMGPNDEENYWECLIDNKKFAGRDSYPFGPLPNLLTFCKGEGFRDGPHILVVNVISIKPGKPFWFDRIQYSPSSNELSANENAYVENWDSSLKYGSGWAPAKTNGNMTNVTGFNFEIEFTGISVAWYSWIAPDYPQNPTTATYSLDDGSAQKFALKGLADGASPLYNQLFFETSPLPVGRHKLSVSYNGQNVETDTPLVLDYLVVRSGTSTDEPSSPIKSSPTDMPSNTHRNKITKIGIIVGCAIAVLVISTLISYLLLRRQRQWKRLTLARPFLYYQTASISAFSSSSGRLAEYGAGERPTHPGGKRQGLQLHSDLGTDDPIVVLHEDSGVRGLSDTQQNLVELPPQYTAG</sequence>
<evidence type="ECO:0000256" key="2">
    <source>
        <dbReference type="SAM" id="Phobius"/>
    </source>
</evidence>
<keyword evidence="2" id="KW-1133">Transmembrane helix</keyword>
<feature type="region of interest" description="Disordered" evidence="1">
    <location>
        <begin position="384"/>
        <end position="405"/>
    </location>
</feature>
<accession>A0A9P6E947</accession>
<evidence type="ECO:0000256" key="1">
    <source>
        <dbReference type="SAM" id="MobiDB-lite"/>
    </source>
</evidence>
<proteinExistence type="predicted"/>